<evidence type="ECO:0000313" key="2">
    <source>
        <dbReference type="Proteomes" id="UP000266861"/>
    </source>
</evidence>
<name>A0A397JKH1_9GLOM</name>
<gene>
    <name evidence="1" type="ORF">Glove_50g128</name>
</gene>
<dbReference type="Proteomes" id="UP000266861">
    <property type="component" value="Unassembled WGS sequence"/>
</dbReference>
<proteinExistence type="predicted"/>
<evidence type="ECO:0000313" key="1">
    <source>
        <dbReference type="EMBL" id="RHZ86476.1"/>
    </source>
</evidence>
<protein>
    <submittedName>
        <fullName evidence="1">Uncharacterized protein</fullName>
    </submittedName>
</protein>
<reference evidence="1 2" key="1">
    <citation type="submission" date="2018-08" db="EMBL/GenBank/DDBJ databases">
        <title>Genome and evolution of the arbuscular mycorrhizal fungus Diversispora epigaea (formerly Glomus versiforme) and its bacterial endosymbionts.</title>
        <authorList>
            <person name="Sun X."/>
            <person name="Fei Z."/>
            <person name="Harrison M."/>
        </authorList>
    </citation>
    <scope>NUCLEOTIDE SEQUENCE [LARGE SCALE GENOMIC DNA]</scope>
    <source>
        <strain evidence="1 2">IT104</strain>
    </source>
</reference>
<comment type="caution">
    <text evidence="1">The sequence shown here is derived from an EMBL/GenBank/DDBJ whole genome shotgun (WGS) entry which is preliminary data.</text>
</comment>
<sequence length="109" mass="12823">MSHQIIFNKVTHNASKLVRKIIFQHPLLEYLFSGRNCYQKNCYWRTYYAEKFLKHIIGEIAVGKCLVLPRNLKCNYIELSTNGFQMITYPLETKNPFNVIKRLGSGVHE</sequence>
<keyword evidence="2" id="KW-1185">Reference proteome</keyword>
<accession>A0A397JKH1</accession>
<dbReference type="AlphaFoldDB" id="A0A397JKH1"/>
<dbReference type="EMBL" id="PQFF01000047">
    <property type="protein sequence ID" value="RHZ86476.1"/>
    <property type="molecule type" value="Genomic_DNA"/>
</dbReference>
<organism evidence="1 2">
    <name type="scientific">Diversispora epigaea</name>
    <dbReference type="NCBI Taxonomy" id="1348612"/>
    <lineage>
        <taxon>Eukaryota</taxon>
        <taxon>Fungi</taxon>
        <taxon>Fungi incertae sedis</taxon>
        <taxon>Mucoromycota</taxon>
        <taxon>Glomeromycotina</taxon>
        <taxon>Glomeromycetes</taxon>
        <taxon>Diversisporales</taxon>
        <taxon>Diversisporaceae</taxon>
        <taxon>Diversispora</taxon>
    </lineage>
</organism>